<comment type="caution">
    <text evidence="2">The sequence shown here is derived from an EMBL/GenBank/DDBJ whole genome shotgun (WGS) entry which is preliminary data.</text>
</comment>
<organism evidence="2 3">
    <name type="scientific">Pseudacidovorax intermedius</name>
    <dbReference type="NCBI Taxonomy" id="433924"/>
    <lineage>
        <taxon>Bacteria</taxon>
        <taxon>Pseudomonadati</taxon>
        <taxon>Pseudomonadota</taxon>
        <taxon>Betaproteobacteria</taxon>
        <taxon>Burkholderiales</taxon>
        <taxon>Comamonadaceae</taxon>
        <taxon>Pseudacidovorax</taxon>
    </lineage>
</organism>
<dbReference type="AlphaFoldDB" id="A0A370F8V3"/>
<dbReference type="PROSITE" id="PS51257">
    <property type="entry name" value="PROKAR_LIPOPROTEIN"/>
    <property type="match status" value="1"/>
</dbReference>
<gene>
    <name evidence="2" type="ORF">DFR41_10950</name>
</gene>
<reference evidence="2 3" key="1">
    <citation type="submission" date="2018-07" db="EMBL/GenBank/DDBJ databases">
        <title>Genomic Encyclopedia of Type Strains, Phase IV (KMG-IV): sequencing the most valuable type-strain genomes for metagenomic binning, comparative biology and taxonomic classification.</title>
        <authorList>
            <person name="Goeker M."/>
        </authorList>
    </citation>
    <scope>NUCLEOTIDE SEQUENCE [LARGE SCALE GENOMIC DNA]</scope>
    <source>
        <strain evidence="2 3">DSM 21352</strain>
    </source>
</reference>
<sequence length="88" mass="9731">MLRQPHCLMAIAWPAFLAACLMEFLVFGFVDPAELRWFGHVLEMPRQAIYALGFFGFWVVTMVCSATTALLMRTPAQVNAQPGPAGQA</sequence>
<feature type="transmembrane region" description="Helical" evidence="1">
    <location>
        <begin position="49"/>
        <end position="71"/>
    </location>
</feature>
<dbReference type="Proteomes" id="UP000255265">
    <property type="component" value="Unassembled WGS sequence"/>
</dbReference>
<feature type="transmembrane region" description="Helical" evidence="1">
    <location>
        <begin position="7"/>
        <end position="29"/>
    </location>
</feature>
<protein>
    <recommendedName>
        <fullName evidence="4">Transmembrane protein</fullName>
    </recommendedName>
</protein>
<keyword evidence="1" id="KW-0472">Membrane</keyword>
<evidence type="ECO:0000313" key="3">
    <source>
        <dbReference type="Proteomes" id="UP000255265"/>
    </source>
</evidence>
<accession>A0A370F8V3</accession>
<dbReference type="STRING" id="433924.NS331_21470"/>
<keyword evidence="1" id="KW-0812">Transmembrane</keyword>
<proteinExistence type="predicted"/>
<dbReference type="EMBL" id="QQAV01000009">
    <property type="protein sequence ID" value="RDI21254.1"/>
    <property type="molecule type" value="Genomic_DNA"/>
</dbReference>
<keyword evidence="3" id="KW-1185">Reference proteome</keyword>
<evidence type="ECO:0000313" key="2">
    <source>
        <dbReference type="EMBL" id="RDI21254.1"/>
    </source>
</evidence>
<dbReference type="OrthoDB" id="6197657at2"/>
<dbReference type="RefSeq" id="WP_017761485.1">
    <property type="nucleotide sequence ID" value="NZ_QQAV01000009.1"/>
</dbReference>
<evidence type="ECO:0008006" key="4">
    <source>
        <dbReference type="Google" id="ProtNLM"/>
    </source>
</evidence>
<evidence type="ECO:0000256" key="1">
    <source>
        <dbReference type="SAM" id="Phobius"/>
    </source>
</evidence>
<keyword evidence="1" id="KW-1133">Transmembrane helix</keyword>
<name>A0A370F8V3_9BURK</name>